<name>A0AAV4QF60_9ARAC</name>
<protein>
    <submittedName>
        <fullName evidence="1">Uncharacterized protein</fullName>
    </submittedName>
</protein>
<dbReference type="Proteomes" id="UP001054837">
    <property type="component" value="Unassembled WGS sequence"/>
</dbReference>
<reference evidence="1 2" key="1">
    <citation type="submission" date="2021-06" db="EMBL/GenBank/DDBJ databases">
        <title>Caerostris darwini draft genome.</title>
        <authorList>
            <person name="Kono N."/>
            <person name="Arakawa K."/>
        </authorList>
    </citation>
    <scope>NUCLEOTIDE SEQUENCE [LARGE SCALE GENOMIC DNA]</scope>
</reference>
<evidence type="ECO:0000313" key="1">
    <source>
        <dbReference type="EMBL" id="GIY08353.1"/>
    </source>
</evidence>
<organism evidence="1 2">
    <name type="scientific">Caerostris darwini</name>
    <dbReference type="NCBI Taxonomy" id="1538125"/>
    <lineage>
        <taxon>Eukaryota</taxon>
        <taxon>Metazoa</taxon>
        <taxon>Ecdysozoa</taxon>
        <taxon>Arthropoda</taxon>
        <taxon>Chelicerata</taxon>
        <taxon>Arachnida</taxon>
        <taxon>Araneae</taxon>
        <taxon>Araneomorphae</taxon>
        <taxon>Entelegynae</taxon>
        <taxon>Araneoidea</taxon>
        <taxon>Araneidae</taxon>
        <taxon>Caerostris</taxon>
    </lineage>
</organism>
<keyword evidence="2" id="KW-1185">Reference proteome</keyword>
<gene>
    <name evidence="1" type="ORF">CDAR_556931</name>
</gene>
<sequence length="66" mass="8008">MSRYKKIYCQPPEVRRASNKRDKSRFTTGEKRISLKSQYPFTFQTIEAQLDYPCHKHYHRGTRTLQ</sequence>
<proteinExistence type="predicted"/>
<evidence type="ECO:0000313" key="2">
    <source>
        <dbReference type="Proteomes" id="UP001054837"/>
    </source>
</evidence>
<dbReference type="EMBL" id="BPLQ01004489">
    <property type="protein sequence ID" value="GIY08353.1"/>
    <property type="molecule type" value="Genomic_DNA"/>
</dbReference>
<accession>A0AAV4QF60</accession>
<dbReference type="AlphaFoldDB" id="A0AAV4QF60"/>
<comment type="caution">
    <text evidence="1">The sequence shown here is derived from an EMBL/GenBank/DDBJ whole genome shotgun (WGS) entry which is preliminary data.</text>
</comment>